<evidence type="ECO:0000259" key="10">
    <source>
        <dbReference type="PROSITE" id="PS50991"/>
    </source>
</evidence>
<accession>A0A1I7B8Z3</accession>
<dbReference type="NCBIfam" id="TIGR00977">
    <property type="entry name" value="citramal_synth"/>
    <property type="match status" value="1"/>
</dbReference>
<dbReference type="InterPro" id="IPR013785">
    <property type="entry name" value="Aldolase_TIM"/>
</dbReference>
<reference evidence="11 12" key="1">
    <citation type="submission" date="2016-10" db="EMBL/GenBank/DDBJ databases">
        <authorList>
            <person name="de Groot N.N."/>
        </authorList>
    </citation>
    <scope>NUCLEOTIDE SEQUENCE [LARGE SCALE GENOMIC DNA]</scope>
    <source>
        <strain evidence="11 12">CGMCC 1.10959</strain>
    </source>
</reference>
<dbReference type="PROSITE" id="PS00815">
    <property type="entry name" value="AIPM_HOMOCIT_SYNTH_1"/>
    <property type="match status" value="1"/>
</dbReference>
<dbReference type="EC" id="2.3.3.21" evidence="8"/>
<evidence type="ECO:0000256" key="4">
    <source>
        <dbReference type="ARBA" id="ARBA00022624"/>
    </source>
</evidence>
<dbReference type="GO" id="GO:0009097">
    <property type="term" value="P:isoleucine biosynthetic process"/>
    <property type="evidence" value="ECO:0007669"/>
    <property type="project" value="UniProtKB-UniRule"/>
</dbReference>
<organism evidence="11 12">
    <name type="scientific">Sedimentitalea nanhaiensis</name>
    <dbReference type="NCBI Taxonomy" id="999627"/>
    <lineage>
        <taxon>Bacteria</taxon>
        <taxon>Pseudomonadati</taxon>
        <taxon>Pseudomonadota</taxon>
        <taxon>Alphaproteobacteria</taxon>
        <taxon>Rhodobacterales</taxon>
        <taxon>Paracoccaceae</taxon>
        <taxon>Sedimentitalea</taxon>
    </lineage>
</organism>
<dbReference type="InterPro" id="IPR054691">
    <property type="entry name" value="LeuA/HCS_post-cat"/>
</dbReference>
<dbReference type="InterPro" id="IPR002034">
    <property type="entry name" value="AIPM/Hcit_synth_CS"/>
</dbReference>
<dbReference type="RefSeq" id="WP_027261659.1">
    <property type="nucleotide sequence ID" value="NZ_FPAW01000009.1"/>
</dbReference>
<dbReference type="PROSITE" id="PS50991">
    <property type="entry name" value="PYR_CT"/>
    <property type="match status" value="1"/>
</dbReference>
<keyword evidence="12" id="KW-1185">Reference proteome</keyword>
<name>A0A1I7B8Z3_9RHOB</name>
<evidence type="ECO:0000256" key="7">
    <source>
        <dbReference type="ARBA" id="ARBA00048263"/>
    </source>
</evidence>
<dbReference type="SUPFAM" id="SSF110921">
    <property type="entry name" value="2-isopropylmalate synthase LeuA, allosteric (dimerisation) domain"/>
    <property type="match status" value="1"/>
</dbReference>
<dbReference type="Gene3D" id="3.20.20.70">
    <property type="entry name" value="Aldolase class I"/>
    <property type="match status" value="1"/>
</dbReference>
<dbReference type="PANTHER" id="PTHR43538">
    <property type="entry name" value="ALPHA-IPM SYNTHASE/HOMOCITRATE SYNTHASE"/>
    <property type="match status" value="1"/>
</dbReference>
<dbReference type="InterPro" id="IPR000891">
    <property type="entry name" value="PYR_CT"/>
</dbReference>
<gene>
    <name evidence="11" type="ORF">SAMN05216236_10916</name>
</gene>
<dbReference type="UniPathway" id="UPA00047">
    <property type="reaction ID" value="UER00066"/>
</dbReference>
<dbReference type="InterPro" id="IPR005675">
    <property type="entry name" value="Citramal_synthase"/>
</dbReference>
<dbReference type="Gene3D" id="3.30.160.270">
    <property type="match status" value="1"/>
</dbReference>
<comment type="catalytic activity">
    <reaction evidence="7">
        <text>pyruvate + acetyl-CoA + H2O = (3R)-citramalate + CoA + H(+)</text>
        <dbReference type="Rhea" id="RHEA:19045"/>
        <dbReference type="ChEBI" id="CHEBI:15361"/>
        <dbReference type="ChEBI" id="CHEBI:15377"/>
        <dbReference type="ChEBI" id="CHEBI:15378"/>
        <dbReference type="ChEBI" id="CHEBI:30934"/>
        <dbReference type="ChEBI" id="CHEBI:57287"/>
        <dbReference type="ChEBI" id="CHEBI:57288"/>
        <dbReference type="EC" id="2.3.3.21"/>
    </reaction>
</comment>
<dbReference type="AlphaFoldDB" id="A0A1I7B8Z3"/>
<dbReference type="Pfam" id="PF00682">
    <property type="entry name" value="HMGL-like"/>
    <property type="match status" value="1"/>
</dbReference>
<dbReference type="Pfam" id="PF08502">
    <property type="entry name" value="LeuA_dimer"/>
    <property type="match status" value="1"/>
</dbReference>
<dbReference type="SMART" id="SM00917">
    <property type="entry name" value="LeuA_dimer"/>
    <property type="match status" value="1"/>
</dbReference>
<evidence type="ECO:0000256" key="6">
    <source>
        <dbReference type="ARBA" id="ARBA00023304"/>
    </source>
</evidence>
<keyword evidence="5 9" id="KW-0808">Transferase</keyword>
<dbReference type="OrthoDB" id="9803573at2"/>
<dbReference type="CDD" id="cd07941">
    <property type="entry name" value="DRE_TIM_LeuA3"/>
    <property type="match status" value="1"/>
</dbReference>
<dbReference type="Gene3D" id="1.10.238.260">
    <property type="match status" value="1"/>
</dbReference>
<dbReference type="EMBL" id="FPAW01000009">
    <property type="protein sequence ID" value="SFT83637.1"/>
    <property type="molecule type" value="Genomic_DNA"/>
</dbReference>
<dbReference type="Pfam" id="PF22617">
    <property type="entry name" value="HCS_D2"/>
    <property type="match status" value="1"/>
</dbReference>
<dbReference type="InterPro" id="IPR013709">
    <property type="entry name" value="2-isopropylmalate_synth_dimer"/>
</dbReference>
<evidence type="ECO:0000256" key="8">
    <source>
        <dbReference type="NCBIfam" id="TIGR00977"/>
    </source>
</evidence>
<evidence type="ECO:0000256" key="3">
    <source>
        <dbReference type="ARBA" id="ARBA00022605"/>
    </source>
</evidence>
<keyword evidence="4" id="KW-0412">Isoleucine biosynthesis</keyword>
<evidence type="ECO:0000256" key="9">
    <source>
        <dbReference type="RuleBase" id="RU003523"/>
    </source>
</evidence>
<keyword evidence="3" id="KW-0028">Amino-acid biosynthesis</keyword>
<evidence type="ECO:0000313" key="12">
    <source>
        <dbReference type="Proteomes" id="UP000182466"/>
    </source>
</evidence>
<sequence>MTRERLYLYDTTLRDGQQTQGVQFSTSDKMQIARALDELGVDYIEGGWPGANPTDSAFFNEAPKTRAKLAAFGMTKRAGRSAANDEVLAAVMNAGTDTVCLVGKAHDYHVSAALGITLDENLENIGASIAHIVAQGREALFDAEHFFDGYKDNPDYALAACRAALDAGARWIVLCDTNGGALPAEVGRIVTEVIAAGIPGDRLGVHTHNDTENAVACSLAAVDAGARQIQGTLNGLGERCGNANLISLIPTLLLKEPYASRFETEVTEHALAGLTRVSRMLDDILNRVPMRQSPYVGASAFAHKAGLHASAIVKDPGTYEHIAPERVGNARIIPMSNQAGQSNLRKRLAEAGLEVARDDPALGLILDQIKEREDQGYSYDTAQASFELLARAALGQMPEFFEVKRYKVTVERRKNKYNRMVSLSEAVVVVKVDGEKRLSVSESLDDTGGDRGPVNALSKALAKDLGQYSAVLEDMRLVDFKVRITQGGTEAVTRVIIDSEDGKGRRWSTVGVSPNIVDASFEALLDAIRWKLVRDS</sequence>
<dbReference type="InterPro" id="IPR036230">
    <property type="entry name" value="LeuA_allosteric_dom_sf"/>
</dbReference>
<evidence type="ECO:0000313" key="11">
    <source>
        <dbReference type="EMBL" id="SFT83637.1"/>
    </source>
</evidence>
<comment type="similarity">
    <text evidence="2 9">Belongs to the alpha-IPM synthase/homocitrate synthase family.</text>
</comment>
<feature type="domain" description="Pyruvate carboxyltransferase" evidence="10">
    <location>
        <begin position="6"/>
        <end position="272"/>
    </location>
</feature>
<comment type="pathway">
    <text evidence="1">Amino-acid biosynthesis; L-isoleucine biosynthesis; 2-oxobutanoate from pyruvate: step 1/3.</text>
</comment>
<evidence type="ECO:0000256" key="2">
    <source>
        <dbReference type="ARBA" id="ARBA00006154"/>
    </source>
</evidence>
<dbReference type="GO" id="GO:0003852">
    <property type="term" value="F:2-isopropylmalate synthase activity"/>
    <property type="evidence" value="ECO:0007669"/>
    <property type="project" value="InterPro"/>
</dbReference>
<protein>
    <recommendedName>
        <fullName evidence="8">Citramalate synthase</fullName>
        <ecNumber evidence="8">2.3.3.21</ecNumber>
    </recommendedName>
</protein>
<dbReference type="GO" id="GO:0043714">
    <property type="term" value="F:(R)-citramalate synthase activity"/>
    <property type="evidence" value="ECO:0007669"/>
    <property type="project" value="UniProtKB-UniRule"/>
</dbReference>
<dbReference type="SUPFAM" id="SSF51569">
    <property type="entry name" value="Aldolase"/>
    <property type="match status" value="1"/>
</dbReference>
<dbReference type="PANTHER" id="PTHR43538:SF1">
    <property type="entry name" value="(R)-CITRAMALATE SYNTHASE"/>
    <property type="match status" value="1"/>
</dbReference>
<dbReference type="eggNOG" id="COG0119">
    <property type="taxonomic scope" value="Bacteria"/>
</dbReference>
<dbReference type="STRING" id="999627.SAMN05216236_10916"/>
<keyword evidence="6" id="KW-0100">Branched-chain amino acid biosynthesis</keyword>
<dbReference type="GO" id="GO:0009098">
    <property type="term" value="P:L-leucine biosynthetic process"/>
    <property type="evidence" value="ECO:0007669"/>
    <property type="project" value="InterPro"/>
</dbReference>
<evidence type="ECO:0000256" key="5">
    <source>
        <dbReference type="ARBA" id="ARBA00022679"/>
    </source>
</evidence>
<proteinExistence type="inferred from homology"/>
<dbReference type="Proteomes" id="UP000182466">
    <property type="component" value="Unassembled WGS sequence"/>
</dbReference>
<evidence type="ECO:0000256" key="1">
    <source>
        <dbReference type="ARBA" id="ARBA00004743"/>
    </source>
</evidence>